<reference evidence="2 3" key="1">
    <citation type="journal article" date="2005" name="PLoS Biol.">
        <title>The genomes of Oryza sativa: a history of duplications.</title>
        <authorList>
            <person name="Yu J."/>
            <person name="Wang J."/>
            <person name="Lin W."/>
            <person name="Li S."/>
            <person name="Li H."/>
            <person name="Zhou J."/>
            <person name="Ni P."/>
            <person name="Dong W."/>
            <person name="Hu S."/>
            <person name="Zeng C."/>
            <person name="Zhang J."/>
            <person name="Zhang Y."/>
            <person name="Li R."/>
            <person name="Xu Z."/>
            <person name="Li S."/>
            <person name="Li X."/>
            <person name="Zheng H."/>
            <person name="Cong L."/>
            <person name="Lin L."/>
            <person name="Yin J."/>
            <person name="Geng J."/>
            <person name="Li G."/>
            <person name="Shi J."/>
            <person name="Liu J."/>
            <person name="Lv H."/>
            <person name="Li J."/>
            <person name="Wang J."/>
            <person name="Deng Y."/>
            <person name="Ran L."/>
            <person name="Shi X."/>
            <person name="Wang X."/>
            <person name="Wu Q."/>
            <person name="Li C."/>
            <person name="Ren X."/>
            <person name="Wang J."/>
            <person name="Wang X."/>
            <person name="Li D."/>
            <person name="Liu D."/>
            <person name="Zhang X."/>
            <person name="Ji Z."/>
            <person name="Zhao W."/>
            <person name="Sun Y."/>
            <person name="Zhang Z."/>
            <person name="Bao J."/>
            <person name="Han Y."/>
            <person name="Dong L."/>
            <person name="Ji J."/>
            <person name="Chen P."/>
            <person name="Wu S."/>
            <person name="Liu J."/>
            <person name="Xiao Y."/>
            <person name="Bu D."/>
            <person name="Tan J."/>
            <person name="Yang L."/>
            <person name="Ye C."/>
            <person name="Zhang J."/>
            <person name="Xu J."/>
            <person name="Zhou Y."/>
            <person name="Yu Y."/>
            <person name="Zhang B."/>
            <person name="Zhuang S."/>
            <person name="Wei H."/>
            <person name="Liu B."/>
            <person name="Lei M."/>
            <person name="Yu H."/>
            <person name="Li Y."/>
            <person name="Xu H."/>
            <person name="Wei S."/>
            <person name="He X."/>
            <person name="Fang L."/>
            <person name="Zhang Z."/>
            <person name="Zhang Y."/>
            <person name="Huang X."/>
            <person name="Su Z."/>
            <person name="Tong W."/>
            <person name="Li J."/>
            <person name="Tong Z."/>
            <person name="Li S."/>
            <person name="Ye J."/>
            <person name="Wang L."/>
            <person name="Fang L."/>
            <person name="Lei T."/>
            <person name="Chen C."/>
            <person name="Chen H."/>
            <person name="Xu Z."/>
            <person name="Li H."/>
            <person name="Huang H."/>
            <person name="Zhang F."/>
            <person name="Xu H."/>
            <person name="Li N."/>
            <person name="Zhao C."/>
            <person name="Li S."/>
            <person name="Dong L."/>
            <person name="Huang Y."/>
            <person name="Li L."/>
            <person name="Xi Y."/>
            <person name="Qi Q."/>
            <person name="Li W."/>
            <person name="Zhang B."/>
            <person name="Hu W."/>
            <person name="Zhang Y."/>
            <person name="Tian X."/>
            <person name="Jiao Y."/>
            <person name="Liang X."/>
            <person name="Jin J."/>
            <person name="Gao L."/>
            <person name="Zheng W."/>
            <person name="Hao B."/>
            <person name="Liu S."/>
            <person name="Wang W."/>
            <person name="Yuan L."/>
            <person name="Cao M."/>
            <person name="McDermott J."/>
            <person name="Samudrala R."/>
            <person name="Wang J."/>
            <person name="Wong G.K."/>
            <person name="Yang H."/>
        </authorList>
    </citation>
    <scope>NUCLEOTIDE SEQUENCE [LARGE SCALE GENOMIC DNA]</scope>
    <source>
        <strain evidence="3">cv. 93-11</strain>
    </source>
</reference>
<organism evidence="2 3">
    <name type="scientific">Oryza sativa subsp. indica</name>
    <name type="common">Rice</name>
    <dbReference type="NCBI Taxonomy" id="39946"/>
    <lineage>
        <taxon>Eukaryota</taxon>
        <taxon>Viridiplantae</taxon>
        <taxon>Streptophyta</taxon>
        <taxon>Embryophyta</taxon>
        <taxon>Tracheophyta</taxon>
        <taxon>Spermatophyta</taxon>
        <taxon>Magnoliopsida</taxon>
        <taxon>Liliopsida</taxon>
        <taxon>Poales</taxon>
        <taxon>Poaceae</taxon>
        <taxon>BOP clade</taxon>
        <taxon>Oryzoideae</taxon>
        <taxon>Oryzeae</taxon>
        <taxon>Oryzinae</taxon>
        <taxon>Oryza</taxon>
        <taxon>Oryza sativa</taxon>
    </lineage>
</organism>
<evidence type="ECO:0000259" key="1">
    <source>
        <dbReference type="Pfam" id="PF23622"/>
    </source>
</evidence>
<accession>B8ABF1</accession>
<dbReference type="HOGENOM" id="CLU_032953_0_0_1"/>
<dbReference type="Proteomes" id="UP000007015">
    <property type="component" value="Chromosome 1"/>
</dbReference>
<sequence>MHEQILDLLRLTMSSTRRCSPRSGVTPCSGGWWGTLCKSSSAPDTQLEKLKCLVERSARHLKIFFLVVDHYISLTRGEFVWRFLVGAEQSTVKHLYIHLRSSSARDRITFSFHYLNPLLQSLTLREINFSARLFYWVSPPPALRPPHDYPPQLRPHHRRIARWHGLLLSARSPRPQGALLHRLRDVSIWAPTQRFFTIVELTGLYICSALPILSNITALTICGNSLKILSSLRGAEVANFQSLRVLQFLMFELKAVDLDNIYEFLRTYPPQSDGALCLPTTSDHGPFEYDLIDEQRQNPLEDGLANLEDSVRMPSSVLDLQQENISRIQEDLTSGQLRVTVIGILKDHYSAYRSIHSKIYKILTLCWLNLNVPMFAVVHPMSCLAKIHLNDVRITDEALRRMVILSPSLRVLTLFYCNGPLAMIIASSRKLSSLIIVECNNVRGVVVMPDSPLHNFHCMGSPLSPFNLSGGARLLTDLLFCFNPPILGHQVLREWFRNNLPFLSNITSLSICSNTLQVVSFLRHPGANLDMAILDNFQSLTMLELTMLEFKAVGLDNIFVFLKSCHRPNLKKFLVTVDTSKPTLNCILIFQRSDRTIHDSDIRFEEDFPGSL</sequence>
<dbReference type="InterPro" id="IPR055357">
    <property type="entry name" value="LRR_At1g61320_AtMIF1"/>
</dbReference>
<proteinExistence type="predicted"/>
<dbReference type="PANTHER" id="PTHR34145">
    <property type="entry name" value="OS02G0105600 PROTEIN"/>
    <property type="match status" value="1"/>
</dbReference>
<dbReference type="AlphaFoldDB" id="B8ABF1"/>
<dbReference type="EMBL" id="CM000126">
    <property type="protein sequence ID" value="EEC70286.1"/>
    <property type="molecule type" value="Genomic_DNA"/>
</dbReference>
<dbReference type="PANTHER" id="PTHR34145:SF8">
    <property type="entry name" value="OS05G0538250 PROTEIN"/>
    <property type="match status" value="1"/>
</dbReference>
<dbReference type="InterPro" id="IPR053772">
    <property type="entry name" value="At1g61320/At1g61330-like"/>
</dbReference>
<name>B8ABF1_ORYSI</name>
<protein>
    <recommendedName>
        <fullName evidence="1">At1g61320/AtMIF1 LRR domain-containing protein</fullName>
    </recommendedName>
</protein>
<keyword evidence="3" id="KW-1185">Reference proteome</keyword>
<dbReference type="Gene3D" id="3.80.10.10">
    <property type="entry name" value="Ribonuclease Inhibitor"/>
    <property type="match status" value="1"/>
</dbReference>
<dbReference type="InterPro" id="IPR032675">
    <property type="entry name" value="LRR_dom_sf"/>
</dbReference>
<dbReference type="OMA" id="PMFAVVH"/>
<evidence type="ECO:0000313" key="3">
    <source>
        <dbReference type="Proteomes" id="UP000007015"/>
    </source>
</evidence>
<dbReference type="Gramene" id="BGIOSGA003116-TA">
    <property type="protein sequence ID" value="BGIOSGA003116-PA"/>
    <property type="gene ID" value="BGIOSGA003116"/>
</dbReference>
<gene>
    <name evidence="2" type="ORF">OsI_01110</name>
</gene>
<dbReference type="Pfam" id="PF23622">
    <property type="entry name" value="LRR_At1g61320_AtMIF1"/>
    <property type="match status" value="1"/>
</dbReference>
<evidence type="ECO:0000313" key="2">
    <source>
        <dbReference type="EMBL" id="EEC70286.1"/>
    </source>
</evidence>
<feature type="domain" description="At1g61320/AtMIF1 LRR" evidence="1">
    <location>
        <begin position="378"/>
        <end position="582"/>
    </location>
</feature>
<dbReference type="SUPFAM" id="SSF52047">
    <property type="entry name" value="RNI-like"/>
    <property type="match status" value="1"/>
</dbReference>